<dbReference type="PANTHER" id="PTHR37984">
    <property type="entry name" value="PROTEIN CBG26694"/>
    <property type="match status" value="1"/>
</dbReference>
<dbReference type="EMBL" id="BSXT01003504">
    <property type="protein sequence ID" value="GMF54453.1"/>
    <property type="molecule type" value="Genomic_DNA"/>
</dbReference>
<protein>
    <submittedName>
        <fullName evidence="3">Unnamed protein product</fullName>
    </submittedName>
</protein>
<dbReference type="InterPro" id="IPR016197">
    <property type="entry name" value="Chromo-like_dom_sf"/>
</dbReference>
<dbReference type="InterPro" id="IPR036397">
    <property type="entry name" value="RNaseH_sf"/>
</dbReference>
<organism evidence="3 4">
    <name type="scientific">Phytophthora fragariaefolia</name>
    <dbReference type="NCBI Taxonomy" id="1490495"/>
    <lineage>
        <taxon>Eukaryota</taxon>
        <taxon>Sar</taxon>
        <taxon>Stramenopiles</taxon>
        <taxon>Oomycota</taxon>
        <taxon>Peronosporomycetes</taxon>
        <taxon>Peronosporales</taxon>
        <taxon>Peronosporaceae</taxon>
        <taxon>Phytophthora</taxon>
    </lineage>
</organism>
<dbReference type="InterPro" id="IPR001584">
    <property type="entry name" value="Integrase_cat-core"/>
</dbReference>
<dbReference type="InterPro" id="IPR000953">
    <property type="entry name" value="Chromo/chromo_shadow_dom"/>
</dbReference>
<sequence>MARLPAGHVFTVYTDYSACVWFFTKPTPSPKLLRWLDFFNQFTFKIFNKPGRTNAVADALSRPVEFSAVAITGPDPTLANRIKPQYADDEFCSTLLEQLRARERSAADNYALQDGVIILREGNRVVLPRDDRLLLDVLVHYHDNAVVAHAGTPRSIVSDRDPKFLSDLWTAMAKIMQIELHMTVSHRARADGQSERQIRTLEDALRCSVSHYGDDWADWLPCIEFAHATGINTSTGRSPLEVDTGHRPIPALWVVEDQASFVNTRSEAIESAQRHLVQAQERQRRYYDQGRRDVHFNVGDFVYVKARLLNTNRMARPDYDPERDPTVNKLLLRWLGPFPIEKVLGPSTYRLVLPEVLRSHRSFDIDQIKLSVGCPPQFIGRPIRRAAPVLFDDNGNRIYVVAALLRKRRRRGRVQYLVQWADLPTGENSWEFATDIDHVSHWQALLEAFRRRTAN</sequence>
<evidence type="ECO:0000259" key="1">
    <source>
        <dbReference type="PROSITE" id="PS50013"/>
    </source>
</evidence>
<feature type="domain" description="Chromo" evidence="1">
    <location>
        <begin position="399"/>
        <end position="455"/>
    </location>
</feature>
<dbReference type="GO" id="GO:0003676">
    <property type="term" value="F:nucleic acid binding"/>
    <property type="evidence" value="ECO:0007669"/>
    <property type="project" value="InterPro"/>
</dbReference>
<dbReference type="Gene3D" id="2.40.50.40">
    <property type="match status" value="1"/>
</dbReference>
<dbReference type="AlphaFoldDB" id="A0A9W7D2W0"/>
<evidence type="ECO:0000259" key="2">
    <source>
        <dbReference type="PROSITE" id="PS50994"/>
    </source>
</evidence>
<keyword evidence="4" id="KW-1185">Reference proteome</keyword>
<accession>A0A9W7D2W0</accession>
<evidence type="ECO:0000313" key="3">
    <source>
        <dbReference type="EMBL" id="GMF54453.1"/>
    </source>
</evidence>
<dbReference type="SMART" id="SM00298">
    <property type="entry name" value="CHROMO"/>
    <property type="match status" value="1"/>
</dbReference>
<dbReference type="Gene3D" id="3.30.420.10">
    <property type="entry name" value="Ribonuclease H-like superfamily/Ribonuclease H"/>
    <property type="match status" value="1"/>
</dbReference>
<dbReference type="PANTHER" id="PTHR37984:SF5">
    <property type="entry name" value="PROTEIN NYNRIN-LIKE"/>
    <property type="match status" value="1"/>
</dbReference>
<dbReference type="InterPro" id="IPR056924">
    <property type="entry name" value="SH3_Tf2-1"/>
</dbReference>
<dbReference type="InterPro" id="IPR023780">
    <property type="entry name" value="Chromo_domain"/>
</dbReference>
<dbReference type="SUPFAM" id="SSF54160">
    <property type="entry name" value="Chromo domain-like"/>
    <property type="match status" value="1"/>
</dbReference>
<dbReference type="Proteomes" id="UP001165121">
    <property type="component" value="Unassembled WGS sequence"/>
</dbReference>
<dbReference type="GO" id="GO:0015074">
    <property type="term" value="P:DNA integration"/>
    <property type="evidence" value="ECO:0007669"/>
    <property type="project" value="InterPro"/>
</dbReference>
<dbReference type="SUPFAM" id="SSF53098">
    <property type="entry name" value="Ribonuclease H-like"/>
    <property type="match status" value="1"/>
</dbReference>
<dbReference type="PROSITE" id="PS50013">
    <property type="entry name" value="CHROMO_2"/>
    <property type="match status" value="1"/>
</dbReference>
<comment type="caution">
    <text evidence="3">The sequence shown here is derived from an EMBL/GenBank/DDBJ whole genome shotgun (WGS) entry which is preliminary data.</text>
</comment>
<evidence type="ECO:0000313" key="4">
    <source>
        <dbReference type="Proteomes" id="UP001165121"/>
    </source>
</evidence>
<name>A0A9W7D2W0_9STRA</name>
<dbReference type="Pfam" id="PF24626">
    <property type="entry name" value="SH3_Tf2-1"/>
    <property type="match status" value="1"/>
</dbReference>
<dbReference type="Pfam" id="PF00385">
    <property type="entry name" value="Chromo"/>
    <property type="match status" value="1"/>
</dbReference>
<reference evidence="3" key="1">
    <citation type="submission" date="2023-04" db="EMBL/GenBank/DDBJ databases">
        <title>Phytophthora fragariaefolia NBRC 109709.</title>
        <authorList>
            <person name="Ichikawa N."/>
            <person name="Sato H."/>
            <person name="Tonouchi N."/>
        </authorList>
    </citation>
    <scope>NUCLEOTIDE SEQUENCE</scope>
    <source>
        <strain evidence="3">NBRC 109709</strain>
    </source>
</reference>
<dbReference type="PROSITE" id="PS50994">
    <property type="entry name" value="INTEGRASE"/>
    <property type="match status" value="1"/>
</dbReference>
<feature type="domain" description="Integrase catalytic" evidence="2">
    <location>
        <begin position="72"/>
        <end position="247"/>
    </location>
</feature>
<dbReference type="OrthoDB" id="167591at2759"/>
<dbReference type="InterPro" id="IPR050951">
    <property type="entry name" value="Retrovirus_Pol_polyprotein"/>
</dbReference>
<dbReference type="InterPro" id="IPR012337">
    <property type="entry name" value="RNaseH-like_sf"/>
</dbReference>
<proteinExistence type="predicted"/>
<gene>
    <name evidence="3" type="ORF">Pfra01_002272900</name>
</gene>